<organism evidence="3">
    <name type="scientific">Pithovirus LCPAC103</name>
    <dbReference type="NCBI Taxonomy" id="2506588"/>
    <lineage>
        <taxon>Viruses</taxon>
        <taxon>Pithoviruses</taxon>
    </lineage>
</organism>
<accession>A0A481Z4E2</accession>
<evidence type="ECO:0000256" key="2">
    <source>
        <dbReference type="SAM" id="Phobius"/>
    </source>
</evidence>
<protein>
    <submittedName>
        <fullName evidence="3">Membrane protein</fullName>
    </submittedName>
</protein>
<keyword evidence="2" id="KW-1133">Transmembrane helix</keyword>
<feature type="transmembrane region" description="Helical" evidence="2">
    <location>
        <begin position="81"/>
        <end position="100"/>
    </location>
</feature>
<evidence type="ECO:0000313" key="3">
    <source>
        <dbReference type="EMBL" id="QBK90385.1"/>
    </source>
</evidence>
<feature type="region of interest" description="Disordered" evidence="1">
    <location>
        <begin position="49"/>
        <end position="68"/>
    </location>
</feature>
<keyword evidence="2" id="KW-0812">Transmembrane</keyword>
<proteinExistence type="predicted"/>
<gene>
    <name evidence="3" type="ORF">LCPAC103_00660</name>
</gene>
<dbReference type="EMBL" id="MK500480">
    <property type="protein sequence ID" value="QBK90385.1"/>
    <property type="molecule type" value="Genomic_DNA"/>
</dbReference>
<evidence type="ECO:0000256" key="1">
    <source>
        <dbReference type="SAM" id="MobiDB-lite"/>
    </source>
</evidence>
<feature type="compositionally biased region" description="Basic and acidic residues" evidence="1">
    <location>
        <begin position="59"/>
        <end position="68"/>
    </location>
</feature>
<sequence>MPGRPLSSLHKSEYCAPKVEKEKCCDPEPCAPKVEAHTHCDKDMSCDDDCDKKHHHGHGKDDSGGKAEGRYNGSYGRGGHWFLNLVIWFIIIAVIVWFILVSTKPTWVQKTDENGITTGEVDQGRALLWAVIIALIIVVVIWLVRYGIRM</sequence>
<reference evidence="3" key="1">
    <citation type="journal article" date="2019" name="MBio">
        <title>Virus Genomes from Deep Sea Sediments Expand the Ocean Megavirome and Support Independent Origins of Viral Gigantism.</title>
        <authorList>
            <person name="Backstrom D."/>
            <person name="Yutin N."/>
            <person name="Jorgensen S.L."/>
            <person name="Dharamshi J."/>
            <person name="Homa F."/>
            <person name="Zaremba-Niedwiedzka K."/>
            <person name="Spang A."/>
            <person name="Wolf Y.I."/>
            <person name="Koonin E.V."/>
            <person name="Ettema T.J."/>
        </authorList>
    </citation>
    <scope>NUCLEOTIDE SEQUENCE</scope>
</reference>
<keyword evidence="2" id="KW-0472">Membrane</keyword>
<feature type="transmembrane region" description="Helical" evidence="2">
    <location>
        <begin position="126"/>
        <end position="144"/>
    </location>
</feature>
<name>A0A481Z4E2_9VIRU</name>